<feature type="non-terminal residue" evidence="2">
    <location>
        <position position="1"/>
    </location>
</feature>
<dbReference type="Proteomes" id="UP000265520">
    <property type="component" value="Unassembled WGS sequence"/>
</dbReference>
<feature type="compositionally biased region" description="Basic and acidic residues" evidence="1">
    <location>
        <begin position="56"/>
        <end position="67"/>
    </location>
</feature>
<feature type="compositionally biased region" description="Polar residues" evidence="1">
    <location>
        <begin position="35"/>
        <end position="49"/>
    </location>
</feature>
<keyword evidence="3" id="KW-1185">Reference proteome</keyword>
<evidence type="ECO:0000256" key="1">
    <source>
        <dbReference type="SAM" id="MobiDB-lite"/>
    </source>
</evidence>
<protein>
    <submittedName>
        <fullName evidence="2">Uncharacterized protein</fullName>
    </submittedName>
</protein>
<sequence length="67" mass="7581">VIPESPERVTIPETEKSPDKLLTDNEENWSEERTVANSQANESMNTISENLEDDVSTEKNKDADFNV</sequence>
<organism evidence="2 3">
    <name type="scientific">Trifolium medium</name>
    <dbReference type="NCBI Taxonomy" id="97028"/>
    <lineage>
        <taxon>Eukaryota</taxon>
        <taxon>Viridiplantae</taxon>
        <taxon>Streptophyta</taxon>
        <taxon>Embryophyta</taxon>
        <taxon>Tracheophyta</taxon>
        <taxon>Spermatophyta</taxon>
        <taxon>Magnoliopsida</taxon>
        <taxon>eudicotyledons</taxon>
        <taxon>Gunneridae</taxon>
        <taxon>Pentapetalae</taxon>
        <taxon>rosids</taxon>
        <taxon>fabids</taxon>
        <taxon>Fabales</taxon>
        <taxon>Fabaceae</taxon>
        <taxon>Papilionoideae</taxon>
        <taxon>50 kb inversion clade</taxon>
        <taxon>NPAAA clade</taxon>
        <taxon>Hologalegina</taxon>
        <taxon>IRL clade</taxon>
        <taxon>Trifolieae</taxon>
        <taxon>Trifolium</taxon>
    </lineage>
</organism>
<reference evidence="2 3" key="1">
    <citation type="journal article" date="2018" name="Front. Plant Sci.">
        <title>Red Clover (Trifolium pratense) and Zigzag Clover (T. medium) - A Picture of Genomic Similarities and Differences.</title>
        <authorList>
            <person name="Dluhosova J."/>
            <person name="Istvanek J."/>
            <person name="Nedelnik J."/>
            <person name="Repkova J."/>
        </authorList>
    </citation>
    <scope>NUCLEOTIDE SEQUENCE [LARGE SCALE GENOMIC DNA]</scope>
    <source>
        <strain evidence="3">cv. 10/8</strain>
        <tissue evidence="2">Leaf</tissue>
    </source>
</reference>
<name>A0A392W4L5_9FABA</name>
<evidence type="ECO:0000313" key="3">
    <source>
        <dbReference type="Proteomes" id="UP000265520"/>
    </source>
</evidence>
<accession>A0A392W4L5</accession>
<evidence type="ECO:0000313" key="2">
    <source>
        <dbReference type="EMBL" id="MCI95346.1"/>
    </source>
</evidence>
<proteinExistence type="predicted"/>
<feature type="non-terminal residue" evidence="2">
    <location>
        <position position="67"/>
    </location>
</feature>
<feature type="region of interest" description="Disordered" evidence="1">
    <location>
        <begin position="1"/>
        <end position="67"/>
    </location>
</feature>
<dbReference type="EMBL" id="LXQA011384217">
    <property type="protein sequence ID" value="MCI95346.1"/>
    <property type="molecule type" value="Genomic_DNA"/>
</dbReference>
<feature type="compositionally biased region" description="Basic and acidic residues" evidence="1">
    <location>
        <begin position="13"/>
        <end position="23"/>
    </location>
</feature>
<dbReference type="AlphaFoldDB" id="A0A392W4L5"/>
<comment type="caution">
    <text evidence="2">The sequence shown here is derived from an EMBL/GenBank/DDBJ whole genome shotgun (WGS) entry which is preliminary data.</text>
</comment>